<dbReference type="InterPro" id="IPR001387">
    <property type="entry name" value="Cro/C1-type_HTH"/>
</dbReference>
<protein>
    <submittedName>
        <fullName evidence="2">Helix-turn-helix domain-containing protein</fullName>
    </submittedName>
</protein>
<evidence type="ECO:0000259" key="1">
    <source>
        <dbReference type="Pfam" id="PF06527"/>
    </source>
</evidence>
<gene>
    <name evidence="2" type="ORF">NZD89_24975</name>
</gene>
<organism evidence="2 3">
    <name type="scientific">Alicyclobacillus fastidiosus</name>
    <dbReference type="NCBI Taxonomy" id="392011"/>
    <lineage>
        <taxon>Bacteria</taxon>
        <taxon>Bacillati</taxon>
        <taxon>Bacillota</taxon>
        <taxon>Bacilli</taxon>
        <taxon>Bacillales</taxon>
        <taxon>Alicyclobacillaceae</taxon>
        <taxon>Alicyclobacillus</taxon>
    </lineage>
</organism>
<proteinExistence type="predicted"/>
<dbReference type="RefSeq" id="WP_268005366.1">
    <property type="nucleotide sequence ID" value="NZ_BSUT01000001.1"/>
</dbReference>
<dbReference type="Pfam" id="PF06527">
    <property type="entry name" value="TniQ"/>
    <property type="match status" value="1"/>
</dbReference>
<keyword evidence="3" id="KW-1185">Reference proteome</keyword>
<accession>A0ABY6ZH71</accession>
<sequence>MTNEISEHITIKRSNLYHFEPSALGTGYVESLTSYLGRLANAHLVSIRRLGIKYLNLELKSCQCTLNGNRSITPDLVTRTETETMVSGLSRLTMLPMMHILAQQDLFKKIRVWCPLCYQEWANTKRPIYDPLLWSLNVVSHCPVHKQPLNYMCPNPDCHKQIRKYGLPGICPYCEQWLGVASSVYSNDINDNRNDEWVSWVNENCMGLLEGSSQIDKDWAFDNKLRVCLNDVLPDELEMFAFARKLGIHPTRMSQFCNGHDRPSLEILLKISFNLRISLEQMFLSKKKGDSNRRRRSGTAYGPVEIQQKLLDILKADKDIPSTIEQLAKRVGCARSTLRKYVPNANQLLDEARKKTDSEYLKKTANRPVNLSKSEIHKTLLLELESKEPKCLAEIARNLGRHPTTLKGHFPELCKQIVNRYREQHLEKKEQLIKGHPLEKHQSLQKKFGTASRKLKISKETMEYELLSTLKKPSPIPLEHIAQSLEISSNNLRNHFPDISKQIVTRYKTYIVQQRQLNLEKLRSQLEHHLESNEAPLPLEKIASIYNVNPRHYYKHFPEKAHRISHLYLEYRKESSSQDHLLLKTIKH</sequence>
<dbReference type="Gene3D" id="1.10.260.40">
    <property type="entry name" value="lambda repressor-like DNA-binding domains"/>
    <property type="match status" value="1"/>
</dbReference>
<dbReference type="EMBL" id="CP104067">
    <property type="protein sequence ID" value="WAH41459.1"/>
    <property type="molecule type" value="Genomic_DNA"/>
</dbReference>
<evidence type="ECO:0000313" key="3">
    <source>
        <dbReference type="Proteomes" id="UP001164761"/>
    </source>
</evidence>
<dbReference type="Proteomes" id="UP001164761">
    <property type="component" value="Chromosome"/>
</dbReference>
<reference evidence="2" key="1">
    <citation type="submission" date="2022-08" db="EMBL/GenBank/DDBJ databases">
        <title>Alicyclobacillus fastidiosus DSM 17978, complete genome.</title>
        <authorList>
            <person name="Wang Q."/>
            <person name="Cai R."/>
            <person name="Wang Z."/>
        </authorList>
    </citation>
    <scope>NUCLEOTIDE SEQUENCE</scope>
    <source>
        <strain evidence="2">DSM 17978</strain>
    </source>
</reference>
<evidence type="ECO:0000313" key="2">
    <source>
        <dbReference type="EMBL" id="WAH41459.1"/>
    </source>
</evidence>
<dbReference type="SUPFAM" id="SSF47413">
    <property type="entry name" value="lambda repressor-like DNA-binding domains"/>
    <property type="match status" value="1"/>
</dbReference>
<dbReference type="InterPro" id="IPR010982">
    <property type="entry name" value="Lambda_DNA-bd_dom_sf"/>
</dbReference>
<dbReference type="InterPro" id="IPR009492">
    <property type="entry name" value="TniQ"/>
</dbReference>
<feature type="domain" description="TniQ" evidence="1">
    <location>
        <begin position="24"/>
        <end position="149"/>
    </location>
</feature>
<name>A0ABY6ZH71_9BACL</name>
<dbReference type="CDD" id="cd00093">
    <property type="entry name" value="HTH_XRE"/>
    <property type="match status" value="1"/>
</dbReference>